<reference evidence="2 3" key="1">
    <citation type="journal article" date="2017" name="Mol. Plant">
        <title>The Genome of Medicinal Plant Macleaya cordata Provides New Insights into Benzylisoquinoline Alkaloids Metabolism.</title>
        <authorList>
            <person name="Liu X."/>
            <person name="Liu Y."/>
            <person name="Huang P."/>
            <person name="Ma Y."/>
            <person name="Qing Z."/>
            <person name="Tang Q."/>
            <person name="Cao H."/>
            <person name="Cheng P."/>
            <person name="Zheng Y."/>
            <person name="Yuan Z."/>
            <person name="Zhou Y."/>
            <person name="Liu J."/>
            <person name="Tang Z."/>
            <person name="Zhuo Y."/>
            <person name="Zhang Y."/>
            <person name="Yu L."/>
            <person name="Huang J."/>
            <person name="Yang P."/>
            <person name="Peng Q."/>
            <person name="Zhang J."/>
            <person name="Jiang W."/>
            <person name="Zhang Z."/>
            <person name="Lin K."/>
            <person name="Ro D.K."/>
            <person name="Chen X."/>
            <person name="Xiong X."/>
            <person name="Shang Y."/>
            <person name="Huang S."/>
            <person name="Zeng J."/>
        </authorList>
    </citation>
    <scope>NUCLEOTIDE SEQUENCE [LARGE SCALE GENOMIC DNA]</scope>
    <source>
        <strain evidence="3">cv. BLH2017</strain>
        <tissue evidence="2">Root</tissue>
    </source>
</reference>
<comment type="caution">
    <text evidence="2">The sequence shown here is derived from an EMBL/GenBank/DDBJ whole genome shotgun (WGS) entry which is preliminary data.</text>
</comment>
<evidence type="ECO:0000313" key="3">
    <source>
        <dbReference type="Proteomes" id="UP000195402"/>
    </source>
</evidence>
<keyword evidence="2" id="KW-0695">RNA-directed DNA polymerase</keyword>
<dbReference type="PANTHER" id="PTHR33116:SF78">
    <property type="entry name" value="OS12G0587133 PROTEIN"/>
    <property type="match status" value="1"/>
</dbReference>
<gene>
    <name evidence="2" type="ORF">BVC80_9081g86</name>
</gene>
<dbReference type="Proteomes" id="UP000195402">
    <property type="component" value="Unassembled WGS sequence"/>
</dbReference>
<dbReference type="InParanoid" id="A0A200PRR2"/>
<evidence type="ECO:0000259" key="1">
    <source>
        <dbReference type="Pfam" id="PF13966"/>
    </source>
</evidence>
<dbReference type="Pfam" id="PF13966">
    <property type="entry name" value="zf-RVT"/>
    <property type="match status" value="1"/>
</dbReference>
<protein>
    <submittedName>
        <fullName evidence="2">Reverse transcriptase zinc-binding domain</fullName>
    </submittedName>
</protein>
<keyword evidence="2" id="KW-0548">Nucleotidyltransferase</keyword>
<dbReference type="EMBL" id="MVGT01004285">
    <property type="protein sequence ID" value="OVA00921.1"/>
    <property type="molecule type" value="Genomic_DNA"/>
</dbReference>
<dbReference type="InterPro" id="IPR026960">
    <property type="entry name" value="RVT-Znf"/>
</dbReference>
<dbReference type="OrthoDB" id="1938246at2759"/>
<accession>A0A200PRR2</accession>
<name>A0A200PRR2_MACCD</name>
<sequence length="528" mass="59507">MAKVLSRTDGTTIYLVSLPNISSHALSHAGRLTLILSVLASMHVFYMCVYKLPKCVCDDLVRLQRNFWWNHSDQKHHLVFTAWSKLCQPKSSAGLGIRDPMLINISLLLKLAWRFLTQRDSFWAELLTAKYLRSDSFWTRKVVYGSSPIWAGIMSVRDSISKFVCWSIGDGHTVRVWTDPWVPGVPTFRVDGYPYARERIFRVVDLFISQTRCWNAELIHSCFPPHEAKAILSIRLARDACADKLIWTPTTSGVFSTKSAYKCLTQEVASTSFASCSHKFDWHSLWKVKGLAPRIQLFIWRIFTDSIGLKHNIIRHGIEVDPICVVCGLENETTDHLFLHCEIAKKTWFGSPIGYRVVDNSTPLSDLLLSWLSSKNSIEVFKLGCNIVWSLWKARNRWVFDKTKVQVFNVIQATVSSYNFYNIPFDPGGDVLINDSSTAFSSNTSAGWKAPDVGFVKINVDGALKANAIAAGVILRDHMGDVLACQTIFDGNWAGKDGAIEAEARAFLKGIELARIHVSQGKYESLET</sequence>
<keyword evidence="3" id="KW-1185">Reference proteome</keyword>
<evidence type="ECO:0000313" key="2">
    <source>
        <dbReference type="EMBL" id="OVA00921.1"/>
    </source>
</evidence>
<proteinExistence type="predicted"/>
<keyword evidence="2" id="KW-0808">Transferase</keyword>
<dbReference type="PANTHER" id="PTHR33116">
    <property type="entry name" value="REVERSE TRANSCRIPTASE ZINC-BINDING DOMAIN-CONTAINING PROTEIN-RELATED-RELATED"/>
    <property type="match status" value="1"/>
</dbReference>
<dbReference type="AlphaFoldDB" id="A0A200PRR2"/>
<dbReference type="STRING" id="56857.A0A200PRR2"/>
<organism evidence="2 3">
    <name type="scientific">Macleaya cordata</name>
    <name type="common">Five-seeded plume-poppy</name>
    <name type="synonym">Bocconia cordata</name>
    <dbReference type="NCBI Taxonomy" id="56857"/>
    <lineage>
        <taxon>Eukaryota</taxon>
        <taxon>Viridiplantae</taxon>
        <taxon>Streptophyta</taxon>
        <taxon>Embryophyta</taxon>
        <taxon>Tracheophyta</taxon>
        <taxon>Spermatophyta</taxon>
        <taxon>Magnoliopsida</taxon>
        <taxon>Ranunculales</taxon>
        <taxon>Papaveraceae</taxon>
        <taxon>Papaveroideae</taxon>
        <taxon>Macleaya</taxon>
    </lineage>
</organism>
<dbReference type="GO" id="GO:0003964">
    <property type="term" value="F:RNA-directed DNA polymerase activity"/>
    <property type="evidence" value="ECO:0007669"/>
    <property type="project" value="UniProtKB-KW"/>
</dbReference>
<feature type="domain" description="Reverse transcriptase zinc-binding" evidence="1">
    <location>
        <begin position="255"/>
        <end position="348"/>
    </location>
</feature>